<dbReference type="EMBL" id="JNGW01000097">
    <property type="protein sequence ID" value="KDR51653.1"/>
    <property type="molecule type" value="Genomic_DNA"/>
</dbReference>
<organism evidence="1 2">
    <name type="scientific">Hoylesella loescheii DSM 19665 = JCM 12249 = ATCC 15930</name>
    <dbReference type="NCBI Taxonomy" id="1122985"/>
    <lineage>
        <taxon>Bacteria</taxon>
        <taxon>Pseudomonadati</taxon>
        <taxon>Bacteroidota</taxon>
        <taxon>Bacteroidia</taxon>
        <taxon>Bacteroidales</taxon>
        <taxon>Prevotellaceae</taxon>
        <taxon>Hoylesella</taxon>
    </lineage>
</organism>
<evidence type="ECO:0000313" key="1">
    <source>
        <dbReference type="EMBL" id="KDR51653.1"/>
    </source>
</evidence>
<proteinExistence type="predicted"/>
<gene>
    <name evidence="1" type="ORF">HMPREF1991_02263</name>
</gene>
<dbReference type="InterPro" id="IPR032483">
    <property type="entry name" value="DUF5053"/>
</dbReference>
<dbReference type="Pfam" id="PF16476">
    <property type="entry name" value="DUF5053"/>
    <property type="match status" value="1"/>
</dbReference>
<evidence type="ECO:0000313" key="2">
    <source>
        <dbReference type="Proteomes" id="UP000027442"/>
    </source>
</evidence>
<reference evidence="1 2" key="1">
    <citation type="submission" date="2013-08" db="EMBL/GenBank/DDBJ databases">
        <authorList>
            <person name="Weinstock G."/>
            <person name="Sodergren E."/>
            <person name="Wylie T."/>
            <person name="Fulton L."/>
            <person name="Fulton R."/>
            <person name="Fronick C."/>
            <person name="O'Laughlin M."/>
            <person name="Godfrey J."/>
            <person name="Miner T."/>
            <person name="Herter B."/>
            <person name="Appelbaum E."/>
            <person name="Cordes M."/>
            <person name="Lek S."/>
            <person name="Wollam A."/>
            <person name="Pepin K.H."/>
            <person name="Palsikar V.B."/>
            <person name="Mitreva M."/>
            <person name="Wilson R.K."/>
        </authorList>
    </citation>
    <scope>NUCLEOTIDE SEQUENCE [LARGE SCALE GENOMIC DNA]</scope>
    <source>
        <strain evidence="1 2">ATCC 15930</strain>
    </source>
</reference>
<dbReference type="AlphaFoldDB" id="A0A069QFP0"/>
<dbReference type="HOGENOM" id="CLU_174776_0_0_10"/>
<name>A0A069QFP0_HOYLO</name>
<sequence length="108" mass="12171">MNGSNYKNNKLHHQVSYIKKGGTMATMTLTKDKVGTMKSQLKDILLAISWADLSKTYFGKSNSWLYHKLDGIDGNKKPITFNEQEKAQLKGALVDLADRIRRAADNIQ</sequence>
<dbReference type="eggNOG" id="ENOG5033235">
    <property type="taxonomic scope" value="Bacteria"/>
</dbReference>
<keyword evidence="2" id="KW-1185">Reference proteome</keyword>
<comment type="caution">
    <text evidence="1">The sequence shown here is derived from an EMBL/GenBank/DDBJ whole genome shotgun (WGS) entry which is preliminary data.</text>
</comment>
<protein>
    <recommendedName>
        <fullName evidence="3">DUF5053 domain-containing protein</fullName>
    </recommendedName>
</protein>
<evidence type="ECO:0008006" key="3">
    <source>
        <dbReference type="Google" id="ProtNLM"/>
    </source>
</evidence>
<dbReference type="Proteomes" id="UP000027442">
    <property type="component" value="Unassembled WGS sequence"/>
</dbReference>
<dbReference type="PATRIC" id="fig|1122985.7.peg.2342"/>
<accession>A0A069QFP0</accession>